<evidence type="ECO:0000313" key="8">
    <source>
        <dbReference type="EMBL" id="KTG10942.1"/>
    </source>
</evidence>
<dbReference type="PANTHER" id="PTHR30086:SF20">
    <property type="entry name" value="ARGININE EXPORTER PROTEIN ARGO-RELATED"/>
    <property type="match status" value="1"/>
</dbReference>
<keyword evidence="3 7" id="KW-0812">Transmembrane</keyword>
<evidence type="ECO:0008006" key="10">
    <source>
        <dbReference type="Google" id="ProtNLM"/>
    </source>
</evidence>
<organism evidence="8 9">
    <name type="scientific">Haloprofundus marisrubri</name>
    <dbReference type="NCBI Taxonomy" id="1514971"/>
    <lineage>
        <taxon>Archaea</taxon>
        <taxon>Methanobacteriati</taxon>
        <taxon>Methanobacteriota</taxon>
        <taxon>Stenosarchaea group</taxon>
        <taxon>Halobacteria</taxon>
        <taxon>Halobacteriales</taxon>
        <taxon>Haloferacaceae</taxon>
        <taxon>Haloprofundus</taxon>
    </lineage>
</organism>
<dbReference type="AlphaFoldDB" id="A0A0W1RB84"/>
<feature type="transmembrane region" description="Helical" evidence="7">
    <location>
        <begin position="204"/>
        <end position="222"/>
    </location>
</feature>
<evidence type="ECO:0000313" key="9">
    <source>
        <dbReference type="Proteomes" id="UP000054387"/>
    </source>
</evidence>
<feature type="transmembrane region" description="Helical" evidence="7">
    <location>
        <begin position="133"/>
        <end position="153"/>
    </location>
</feature>
<evidence type="ECO:0000256" key="2">
    <source>
        <dbReference type="ARBA" id="ARBA00022475"/>
    </source>
</evidence>
<dbReference type="STRING" id="1514971.AUR64_07140"/>
<accession>A0A0W1RB84</accession>
<evidence type="ECO:0000256" key="6">
    <source>
        <dbReference type="SAM" id="MobiDB-lite"/>
    </source>
</evidence>
<comment type="subcellular location">
    <subcellularLocation>
        <location evidence="1">Cell membrane</location>
        <topology evidence="1">Multi-pass membrane protein</topology>
    </subcellularLocation>
</comment>
<evidence type="ECO:0000256" key="4">
    <source>
        <dbReference type="ARBA" id="ARBA00022989"/>
    </source>
</evidence>
<feature type="transmembrane region" description="Helical" evidence="7">
    <location>
        <begin position="41"/>
        <end position="65"/>
    </location>
</feature>
<protein>
    <recommendedName>
        <fullName evidence="10">Threonine transporter RhtB</fullName>
    </recommendedName>
</protein>
<sequence>MVGPETLAAFVPASLALILAPGPDTIYVLTQSTGSRRRVGVAAAAGVSVGVLVHTAAAAAGLSILLRESALAFRLVKYLGAAYLVYLGVQTLRGGNAEKSGIKSRVETGPVENGGGVDDSREPTASAPRRSGFLRGVVVNVSNPKVALFFLAFLPQFVDGSGTAGQLATLGTVYAVLTLVYLGSVALFATRVGETFGGDGSSRLFRWLSGGALLALGGSLLVESNG</sequence>
<feature type="transmembrane region" description="Helical" evidence="7">
    <location>
        <begin position="173"/>
        <end position="192"/>
    </location>
</feature>
<dbReference type="Pfam" id="PF01810">
    <property type="entry name" value="LysE"/>
    <property type="match status" value="1"/>
</dbReference>
<evidence type="ECO:0000256" key="1">
    <source>
        <dbReference type="ARBA" id="ARBA00004651"/>
    </source>
</evidence>
<dbReference type="EMBL" id="LOPU01000016">
    <property type="protein sequence ID" value="KTG10942.1"/>
    <property type="molecule type" value="Genomic_DNA"/>
</dbReference>
<dbReference type="GO" id="GO:0005886">
    <property type="term" value="C:plasma membrane"/>
    <property type="evidence" value="ECO:0007669"/>
    <property type="project" value="UniProtKB-SubCell"/>
</dbReference>
<keyword evidence="4 7" id="KW-1133">Transmembrane helix</keyword>
<dbReference type="Proteomes" id="UP000054387">
    <property type="component" value="Unassembled WGS sequence"/>
</dbReference>
<comment type="caution">
    <text evidence="8">The sequence shown here is derived from an EMBL/GenBank/DDBJ whole genome shotgun (WGS) entry which is preliminary data.</text>
</comment>
<keyword evidence="2" id="KW-1003">Cell membrane</keyword>
<dbReference type="OrthoDB" id="202606at2157"/>
<feature type="transmembrane region" description="Helical" evidence="7">
    <location>
        <begin position="6"/>
        <end position="29"/>
    </location>
</feature>
<keyword evidence="9" id="KW-1185">Reference proteome</keyword>
<evidence type="ECO:0000256" key="5">
    <source>
        <dbReference type="ARBA" id="ARBA00023136"/>
    </source>
</evidence>
<dbReference type="PIRSF" id="PIRSF006324">
    <property type="entry name" value="LeuE"/>
    <property type="match status" value="1"/>
</dbReference>
<proteinExistence type="predicted"/>
<dbReference type="GO" id="GO:0015171">
    <property type="term" value="F:amino acid transmembrane transporter activity"/>
    <property type="evidence" value="ECO:0007669"/>
    <property type="project" value="TreeGrafter"/>
</dbReference>
<feature type="region of interest" description="Disordered" evidence="6">
    <location>
        <begin position="103"/>
        <end position="127"/>
    </location>
</feature>
<name>A0A0W1RB84_9EURY</name>
<evidence type="ECO:0000256" key="3">
    <source>
        <dbReference type="ARBA" id="ARBA00022692"/>
    </source>
</evidence>
<dbReference type="PANTHER" id="PTHR30086">
    <property type="entry name" value="ARGININE EXPORTER PROTEIN ARGO"/>
    <property type="match status" value="1"/>
</dbReference>
<dbReference type="RefSeq" id="WP_058580741.1">
    <property type="nucleotide sequence ID" value="NZ_LOPU01000016.1"/>
</dbReference>
<keyword evidence="5 7" id="KW-0472">Membrane</keyword>
<reference evidence="8 9" key="1">
    <citation type="submission" date="2015-12" db="EMBL/GenBank/DDBJ databases">
        <title>Haloprofundus marisrubri gen. nov., sp. nov., an extremely halophilic archaeon isolated from the Discovery deep brine-seawater interface in the Red Sea.</title>
        <authorList>
            <person name="Zhang G."/>
            <person name="Stingl U."/>
            <person name="Rashid M."/>
        </authorList>
    </citation>
    <scope>NUCLEOTIDE SEQUENCE [LARGE SCALE GENOMIC DNA]</scope>
    <source>
        <strain evidence="8 9">SB9</strain>
    </source>
</reference>
<gene>
    <name evidence="8" type="ORF">AUR64_07140</name>
</gene>
<dbReference type="InterPro" id="IPR001123">
    <property type="entry name" value="LeuE-type"/>
</dbReference>
<evidence type="ECO:0000256" key="7">
    <source>
        <dbReference type="SAM" id="Phobius"/>
    </source>
</evidence>